<proteinExistence type="predicted"/>
<gene>
    <name evidence="1" type="ORF">I7X43_01395</name>
</gene>
<dbReference type="InterPro" id="IPR044668">
    <property type="entry name" value="PuuD-like"/>
</dbReference>
<dbReference type="InterPro" id="IPR011697">
    <property type="entry name" value="Peptidase_C26"/>
</dbReference>
<dbReference type="AlphaFoldDB" id="A0A931IV00"/>
<organism evidence="1 2">
    <name type="scientific">Inhella gelatinilytica</name>
    <dbReference type="NCBI Taxonomy" id="2795030"/>
    <lineage>
        <taxon>Bacteria</taxon>
        <taxon>Pseudomonadati</taxon>
        <taxon>Pseudomonadota</taxon>
        <taxon>Betaproteobacteria</taxon>
        <taxon>Burkholderiales</taxon>
        <taxon>Sphaerotilaceae</taxon>
        <taxon>Inhella</taxon>
    </lineage>
</organism>
<dbReference type="InterPro" id="IPR029062">
    <property type="entry name" value="Class_I_gatase-like"/>
</dbReference>
<dbReference type="PANTHER" id="PTHR43235:SF1">
    <property type="entry name" value="GLUTAMINE AMIDOTRANSFERASE PB2B2.05-RELATED"/>
    <property type="match status" value="1"/>
</dbReference>
<dbReference type="GO" id="GO:0033969">
    <property type="term" value="F:gamma-glutamyl-gamma-aminobutyrate hydrolase activity"/>
    <property type="evidence" value="ECO:0007669"/>
    <property type="project" value="TreeGrafter"/>
</dbReference>
<name>A0A931IV00_9BURK</name>
<dbReference type="EMBL" id="JAEDAL010000001">
    <property type="protein sequence ID" value="MBH9551489.1"/>
    <property type="molecule type" value="Genomic_DNA"/>
</dbReference>
<comment type="caution">
    <text evidence="1">The sequence shown here is derived from an EMBL/GenBank/DDBJ whole genome shotgun (WGS) entry which is preliminary data.</text>
</comment>
<dbReference type="SUPFAM" id="SSF52317">
    <property type="entry name" value="Class I glutamine amidotransferase-like"/>
    <property type="match status" value="1"/>
</dbReference>
<dbReference type="CDD" id="cd01745">
    <property type="entry name" value="GATase1_2"/>
    <property type="match status" value="1"/>
</dbReference>
<dbReference type="Pfam" id="PF07722">
    <property type="entry name" value="Peptidase_C26"/>
    <property type="match status" value="1"/>
</dbReference>
<sequence>MKPEPLRIGLSARLLHQPPRELGFRNKTLHYLEQSIAHWVLGRGALVFMIPALGQGAEVERRQIALGEYAAALDGLVLQGGADMSPQSYGELPQRPEWEGDPVRDRYELELLEVFLRRGRPVLGICRGCQLINVAFGGTLYQDLSTQRPDAITHYDPAQYDQLHHAIELVPDSRLAALYPEVHSAKVTSLHHQAIARLGGDLQVEAMCPDDGIVEAIRGKGVDTVVGVQWHPEFHPDHSDWLSAEPLMDDFLAFAKARRQ</sequence>
<keyword evidence="2" id="KW-1185">Reference proteome</keyword>
<accession>A0A931IV00</accession>
<dbReference type="RefSeq" id="WP_198099101.1">
    <property type="nucleotide sequence ID" value="NZ_JAEDAL010000001.1"/>
</dbReference>
<dbReference type="PANTHER" id="PTHR43235">
    <property type="entry name" value="GLUTAMINE AMIDOTRANSFERASE PB2B2.05-RELATED"/>
    <property type="match status" value="1"/>
</dbReference>
<evidence type="ECO:0000313" key="1">
    <source>
        <dbReference type="EMBL" id="MBH9551489.1"/>
    </source>
</evidence>
<dbReference type="Gene3D" id="3.40.50.880">
    <property type="match status" value="1"/>
</dbReference>
<keyword evidence="1" id="KW-0378">Hydrolase</keyword>
<evidence type="ECO:0000313" key="2">
    <source>
        <dbReference type="Proteomes" id="UP000620139"/>
    </source>
</evidence>
<protein>
    <submittedName>
        <fullName evidence="1">Gamma-glutamyl-gamma-aminobutyrate hydrolase family protein</fullName>
    </submittedName>
</protein>
<dbReference type="PROSITE" id="PS51273">
    <property type="entry name" value="GATASE_TYPE_1"/>
    <property type="match status" value="1"/>
</dbReference>
<dbReference type="GO" id="GO:0005829">
    <property type="term" value="C:cytosol"/>
    <property type="evidence" value="ECO:0007669"/>
    <property type="project" value="TreeGrafter"/>
</dbReference>
<reference evidence="1" key="1">
    <citation type="submission" date="2020-12" db="EMBL/GenBank/DDBJ databases">
        <title>The genome sequence of Inhella sp. 4Y17.</title>
        <authorList>
            <person name="Liu Y."/>
        </authorList>
    </citation>
    <scope>NUCLEOTIDE SEQUENCE</scope>
    <source>
        <strain evidence="1">4Y10</strain>
    </source>
</reference>
<dbReference type="Proteomes" id="UP000620139">
    <property type="component" value="Unassembled WGS sequence"/>
</dbReference>
<dbReference type="GO" id="GO:0006598">
    <property type="term" value="P:polyamine catabolic process"/>
    <property type="evidence" value="ECO:0007669"/>
    <property type="project" value="TreeGrafter"/>
</dbReference>